<evidence type="ECO:0000313" key="2">
    <source>
        <dbReference type="EMBL" id="GCB87884.1"/>
    </source>
</evidence>
<proteinExistence type="predicted"/>
<gene>
    <name evidence="2" type="ORF">SALB_00553</name>
</gene>
<name>A0A401QR83_STRNR</name>
<evidence type="ECO:0000256" key="1">
    <source>
        <dbReference type="SAM" id="SignalP"/>
    </source>
</evidence>
<feature type="signal peptide" evidence="1">
    <location>
        <begin position="1"/>
        <end position="30"/>
    </location>
</feature>
<evidence type="ECO:0000313" key="3">
    <source>
        <dbReference type="Proteomes" id="UP000288351"/>
    </source>
</evidence>
<sequence length="121" mass="12605">MKTNHRRASRAVVAAAAATLCLAGASQAQAATLGSVTFYTGADRTGTAVQLDLTKVGVCQELTAPVRSFYAASNQSVDVFFNKDCTTGAPGQAGDLYFRTGTLGRGNFPYAAVSYRIRSTG</sequence>
<dbReference type="Proteomes" id="UP000288351">
    <property type="component" value="Unassembled WGS sequence"/>
</dbReference>
<protein>
    <submittedName>
        <fullName evidence="2">Uncharacterized protein</fullName>
    </submittedName>
</protein>
<organism evidence="2 3">
    <name type="scientific">Streptomyces noursei</name>
    <name type="common">Streptomyces albulus</name>
    <dbReference type="NCBI Taxonomy" id="1971"/>
    <lineage>
        <taxon>Bacteria</taxon>
        <taxon>Bacillati</taxon>
        <taxon>Actinomycetota</taxon>
        <taxon>Actinomycetes</taxon>
        <taxon>Kitasatosporales</taxon>
        <taxon>Streptomycetaceae</taxon>
        <taxon>Streptomyces</taxon>
    </lineage>
</organism>
<comment type="caution">
    <text evidence="2">The sequence shown here is derived from an EMBL/GenBank/DDBJ whole genome shotgun (WGS) entry which is preliminary data.</text>
</comment>
<dbReference type="RefSeq" id="WP_016576754.1">
    <property type="nucleotide sequence ID" value="NZ_BHXC01000002.1"/>
</dbReference>
<reference evidence="2 3" key="1">
    <citation type="journal article" date="2019" name="Microbiol. Resour. Announc.">
        <title>Draft Genome Sequence of the Most Traditional epsilon-Poly-l-Lysine Producer, Streptomyces albulus NBRC14147.</title>
        <authorList>
            <person name="Yamanaka K."/>
            <person name="Hamano Y."/>
        </authorList>
    </citation>
    <scope>NUCLEOTIDE SEQUENCE [LARGE SCALE GENOMIC DNA]</scope>
    <source>
        <strain evidence="2 3">NBRC 14147</strain>
    </source>
</reference>
<dbReference type="AlphaFoldDB" id="A0A401QR83"/>
<dbReference type="EMBL" id="BHXC01000002">
    <property type="protein sequence ID" value="GCB87884.1"/>
    <property type="molecule type" value="Genomic_DNA"/>
</dbReference>
<accession>A0A401QR83</accession>
<feature type="chain" id="PRO_5019321536" evidence="1">
    <location>
        <begin position="31"/>
        <end position="121"/>
    </location>
</feature>
<keyword evidence="1" id="KW-0732">Signal</keyword>